<reference evidence="1" key="1">
    <citation type="journal article" date="2014" name="Front. Microbiol.">
        <title>High frequency of phylogenetically diverse reductive dehalogenase-homologous genes in deep subseafloor sedimentary metagenomes.</title>
        <authorList>
            <person name="Kawai M."/>
            <person name="Futagami T."/>
            <person name="Toyoda A."/>
            <person name="Takaki Y."/>
            <person name="Nishi S."/>
            <person name="Hori S."/>
            <person name="Arai W."/>
            <person name="Tsubouchi T."/>
            <person name="Morono Y."/>
            <person name="Uchiyama I."/>
            <person name="Ito T."/>
            <person name="Fujiyama A."/>
            <person name="Inagaki F."/>
            <person name="Takami H."/>
        </authorList>
    </citation>
    <scope>NUCLEOTIDE SEQUENCE</scope>
    <source>
        <strain evidence="1">Expedition CK06-06</strain>
    </source>
</reference>
<protein>
    <submittedName>
        <fullName evidence="1">Uncharacterized protein</fullName>
    </submittedName>
</protein>
<sequence length="286" mass="32978">EYKGHCLNPQAHAHGDRDPSMGINKIEGIYHCIVCHIKGVTWERHLREKGKNYKPKSSKKYLQEAEDKEIKSDIFMAIDTDINNWEGYDEKIKEEVRLRLPYDLCFLPESERVIAMGAIVKAGIFRITELKSRVKKVSHLLKKQKESVEEEKEEKGPILKTFLPGLIHLIDDNGVKKYLLKSEDDKLVAAETWTGEGGQVYKPRQDLPIGYASPAVLTLDQDITWSNLLKDIERYIKKHLELPGKIYYLIFGLWIMHTYLIEETDITPYLYYTGLKGTGKSRAGQI</sequence>
<dbReference type="AlphaFoldDB" id="X1LFC2"/>
<accession>X1LFC2</accession>
<evidence type="ECO:0000313" key="1">
    <source>
        <dbReference type="EMBL" id="GAI17813.1"/>
    </source>
</evidence>
<feature type="non-terminal residue" evidence="1">
    <location>
        <position position="286"/>
    </location>
</feature>
<organism evidence="1">
    <name type="scientific">marine sediment metagenome</name>
    <dbReference type="NCBI Taxonomy" id="412755"/>
    <lineage>
        <taxon>unclassified sequences</taxon>
        <taxon>metagenomes</taxon>
        <taxon>ecological metagenomes</taxon>
    </lineage>
</organism>
<dbReference type="EMBL" id="BARV01004401">
    <property type="protein sequence ID" value="GAI17813.1"/>
    <property type="molecule type" value="Genomic_DNA"/>
</dbReference>
<comment type="caution">
    <text evidence="1">The sequence shown here is derived from an EMBL/GenBank/DDBJ whole genome shotgun (WGS) entry which is preliminary data.</text>
</comment>
<name>X1LFC2_9ZZZZ</name>
<feature type="non-terminal residue" evidence="1">
    <location>
        <position position="1"/>
    </location>
</feature>
<gene>
    <name evidence="1" type="ORF">S06H3_09811</name>
</gene>
<proteinExistence type="predicted"/>